<dbReference type="Proteomes" id="UP000636264">
    <property type="component" value="Unassembled WGS sequence"/>
</dbReference>
<reference evidence="1" key="2">
    <citation type="submission" date="2020-09" db="EMBL/GenBank/DDBJ databases">
        <authorList>
            <person name="Sun Q."/>
            <person name="Zhou Y."/>
        </authorList>
    </citation>
    <scope>NUCLEOTIDE SEQUENCE</scope>
    <source>
        <strain evidence="1">CGMCC 1.15320</strain>
    </source>
</reference>
<name>A0A916VXW3_9HYPH</name>
<dbReference type="AlphaFoldDB" id="A0A916VXW3"/>
<evidence type="ECO:0008006" key="3">
    <source>
        <dbReference type="Google" id="ProtNLM"/>
    </source>
</evidence>
<gene>
    <name evidence="1" type="ORF">GCM10011385_01390</name>
</gene>
<keyword evidence="2" id="KW-1185">Reference proteome</keyword>
<organism evidence="1 2">
    <name type="scientific">Nitratireductor aestuarii</name>
    <dbReference type="NCBI Taxonomy" id="1735103"/>
    <lineage>
        <taxon>Bacteria</taxon>
        <taxon>Pseudomonadati</taxon>
        <taxon>Pseudomonadota</taxon>
        <taxon>Alphaproteobacteria</taxon>
        <taxon>Hyphomicrobiales</taxon>
        <taxon>Phyllobacteriaceae</taxon>
        <taxon>Nitratireductor</taxon>
    </lineage>
</organism>
<protein>
    <recommendedName>
        <fullName evidence="3">Type I restriction enzyme R protein N-terminal domain-containing protein</fullName>
    </recommendedName>
</protein>
<comment type="caution">
    <text evidence="1">The sequence shown here is derived from an EMBL/GenBank/DDBJ whole genome shotgun (WGS) entry which is preliminary data.</text>
</comment>
<accession>A0A916VXW3</accession>
<evidence type="ECO:0000313" key="2">
    <source>
        <dbReference type="Proteomes" id="UP000636264"/>
    </source>
</evidence>
<evidence type="ECO:0000313" key="1">
    <source>
        <dbReference type="EMBL" id="GGA51798.1"/>
    </source>
</evidence>
<sequence length="175" mass="19927">MIGKARGIIDLMFSRSTRRHRANDIEHMIVELKAPKVKIGAKEITQAKQYAIAVTSDERFSTVDGVRWHFWLVSNAYDDFAKHEIESGPDRERRLIAKGPRHIVGIKTWGGLIEENRARLQFFQEHLQHSADEGTAIKYLQEKHSRFLEGVIVEEATETSDDHPITPAAEDSIPA</sequence>
<reference evidence="1" key="1">
    <citation type="journal article" date="2014" name="Int. J. Syst. Evol. Microbiol.">
        <title>Complete genome sequence of Corynebacterium casei LMG S-19264T (=DSM 44701T), isolated from a smear-ripened cheese.</title>
        <authorList>
            <consortium name="US DOE Joint Genome Institute (JGI-PGF)"/>
            <person name="Walter F."/>
            <person name="Albersmeier A."/>
            <person name="Kalinowski J."/>
            <person name="Ruckert C."/>
        </authorList>
    </citation>
    <scope>NUCLEOTIDE SEQUENCE</scope>
    <source>
        <strain evidence="1">CGMCC 1.15320</strain>
    </source>
</reference>
<proteinExistence type="predicted"/>
<dbReference type="EMBL" id="BMIF01000001">
    <property type="protein sequence ID" value="GGA51798.1"/>
    <property type="molecule type" value="Genomic_DNA"/>
</dbReference>